<dbReference type="InterPro" id="IPR007527">
    <property type="entry name" value="Znf_SWIM"/>
</dbReference>
<evidence type="ECO:0000256" key="4">
    <source>
        <dbReference type="PROSITE-ProRule" id="PRU00325"/>
    </source>
</evidence>
<comment type="caution">
    <text evidence="7">The sequence shown here is derived from an EMBL/GenBank/DDBJ whole genome shotgun (WGS) entry which is preliminary data.</text>
</comment>
<evidence type="ECO:0000313" key="7">
    <source>
        <dbReference type="EMBL" id="KAK9714505.1"/>
    </source>
</evidence>
<dbReference type="GO" id="GO:0008270">
    <property type="term" value="F:zinc ion binding"/>
    <property type="evidence" value="ECO:0007669"/>
    <property type="project" value="UniProtKB-KW"/>
</dbReference>
<organism evidence="7 8">
    <name type="scientific">Saponaria officinalis</name>
    <name type="common">Common soapwort</name>
    <name type="synonym">Lychnis saponaria</name>
    <dbReference type="NCBI Taxonomy" id="3572"/>
    <lineage>
        <taxon>Eukaryota</taxon>
        <taxon>Viridiplantae</taxon>
        <taxon>Streptophyta</taxon>
        <taxon>Embryophyta</taxon>
        <taxon>Tracheophyta</taxon>
        <taxon>Spermatophyta</taxon>
        <taxon>Magnoliopsida</taxon>
        <taxon>eudicotyledons</taxon>
        <taxon>Gunneridae</taxon>
        <taxon>Pentapetalae</taxon>
        <taxon>Caryophyllales</taxon>
        <taxon>Caryophyllaceae</taxon>
        <taxon>Caryophylleae</taxon>
        <taxon>Saponaria</taxon>
    </lineage>
</organism>
<name>A0AAW1K8T0_SAPOF</name>
<keyword evidence="3" id="KW-0862">Zinc</keyword>
<accession>A0AAW1K8T0</accession>
<keyword evidence="1" id="KW-0479">Metal-binding</keyword>
<keyword evidence="2 4" id="KW-0863">Zinc-finger</keyword>
<evidence type="ECO:0000259" key="6">
    <source>
        <dbReference type="PROSITE" id="PS50966"/>
    </source>
</evidence>
<proteinExistence type="predicted"/>
<dbReference type="Proteomes" id="UP001443914">
    <property type="component" value="Unassembled WGS sequence"/>
</dbReference>
<feature type="region of interest" description="Disordered" evidence="5">
    <location>
        <begin position="314"/>
        <end position="342"/>
    </location>
</feature>
<dbReference type="PANTHER" id="PTHR47718">
    <property type="entry name" value="OS01G0519700 PROTEIN"/>
    <property type="match status" value="1"/>
</dbReference>
<sequence length="342" mass="39517">MAHCRDLKMGSVMRTTQRSESENSFFKKFEHKWGTLVEFWMRFESAMDQQRHTHKKLDNESRHTSPKTISQLPIEIHGAKVYTHAVFDEFQEEVKYSMTTCSVRGFSFVNDVEVTTVYDALKDKKFDVQYNSGTEEAKCTCRLFERKAILCRHIIWIFSGKGLNTIPQVYVARRWTKDALGVEFFDLNEEPTEIGDGVDEKYIEMSNLWSEFHRIFGILKGREKGDVEKLSALIRDFREKLAPSTEVATSKHQELELILGCTTSEDISILPPKQAKNKGSGKRMVSSKTKAIKINKKPKRMCKNCRQFAHHDKRNCPYSFVPNPSPSGELSGDRDLEEEESH</sequence>
<evidence type="ECO:0000256" key="5">
    <source>
        <dbReference type="SAM" id="MobiDB-lite"/>
    </source>
</evidence>
<dbReference type="Pfam" id="PF04434">
    <property type="entry name" value="SWIM"/>
    <property type="match status" value="1"/>
</dbReference>
<evidence type="ECO:0000313" key="8">
    <source>
        <dbReference type="Proteomes" id="UP001443914"/>
    </source>
</evidence>
<gene>
    <name evidence="7" type="ORF">RND81_06G099700</name>
</gene>
<dbReference type="EMBL" id="JBDFQZ010000006">
    <property type="protein sequence ID" value="KAK9714505.1"/>
    <property type="molecule type" value="Genomic_DNA"/>
</dbReference>
<evidence type="ECO:0000256" key="2">
    <source>
        <dbReference type="ARBA" id="ARBA00022771"/>
    </source>
</evidence>
<dbReference type="PROSITE" id="PS50966">
    <property type="entry name" value="ZF_SWIM"/>
    <property type="match status" value="1"/>
</dbReference>
<protein>
    <recommendedName>
        <fullName evidence="6">SWIM-type domain-containing protein</fullName>
    </recommendedName>
</protein>
<evidence type="ECO:0000256" key="1">
    <source>
        <dbReference type="ARBA" id="ARBA00022723"/>
    </source>
</evidence>
<reference evidence="7" key="1">
    <citation type="submission" date="2024-03" db="EMBL/GenBank/DDBJ databases">
        <title>WGS assembly of Saponaria officinalis var. Norfolk2.</title>
        <authorList>
            <person name="Jenkins J."/>
            <person name="Shu S."/>
            <person name="Grimwood J."/>
            <person name="Barry K."/>
            <person name="Goodstein D."/>
            <person name="Schmutz J."/>
            <person name="Leebens-Mack J."/>
            <person name="Osbourn A."/>
        </authorList>
    </citation>
    <scope>NUCLEOTIDE SEQUENCE [LARGE SCALE GENOMIC DNA]</scope>
    <source>
        <strain evidence="7">JIC</strain>
    </source>
</reference>
<feature type="domain" description="SWIM-type" evidence="6">
    <location>
        <begin position="126"/>
        <end position="162"/>
    </location>
</feature>
<dbReference type="PANTHER" id="PTHR47718:SF18">
    <property type="entry name" value="PROTEIN FAR1-RELATED SEQUENCE 5-LIKE"/>
    <property type="match status" value="1"/>
</dbReference>
<evidence type="ECO:0000256" key="3">
    <source>
        <dbReference type="ARBA" id="ARBA00022833"/>
    </source>
</evidence>
<keyword evidence="8" id="KW-1185">Reference proteome</keyword>
<dbReference type="SMART" id="SM00575">
    <property type="entry name" value="ZnF_PMZ"/>
    <property type="match status" value="1"/>
</dbReference>
<dbReference type="InterPro" id="IPR006564">
    <property type="entry name" value="Znf_PMZ"/>
</dbReference>
<dbReference type="AlphaFoldDB" id="A0AAW1K8T0"/>